<feature type="domain" description="Pre-rRNA-processing protein RIX1 N-terminal" evidence="6">
    <location>
        <begin position="171"/>
        <end position="366"/>
    </location>
</feature>
<sequence length="1247" mass="136015">MFLDLAGQFGHIVPLAIAECLIQQPQVPGTLFGVGRAVDTHTHGAPFTPNLQSPALSKPHVHAALPCGIEAMFKAVQVLQDLPSVCAVCVSDSDSGRLLFLPIQHVNARTWKVHLDGSRQEAGDRDCPCKRGKIRRSPSPTLPSSSSLLFVPSHSKYLSMAQPSSQSLSTLRAVTYRITTTSPQELPLVAAQISASIWNCRHLISLPSENKHNRETSEILKRFHTRLASLLQERSIEGRWAAVVLVKATIEAGGLEVLSKCNAWVKILLGYLKKPDPPTTRNLTLITLTRIFMLTWDYSNLVREITTPSLTALLPICLSNLENKRCSSREFETILEAFVTLLPRHPTIFRNNEAKLRSILSSVLSGASLHTGSRCAYPESQRFAAERLLVLLHHCAPKQGSSEKWHETLKAHTQAAHATCDRVFRAVHEHWQSATGVESSAPAHQILNGDLESENEDAAGLKPWKGVFAGSERLIALLRIIDAHLMTATFVSISVPLGILEDLLARIFSVVPAIAKQDGLKANDQISKDEREAMFAALPRIHVAALQLAASIHTRFQAAASALVTITVERILHVFQAQHDDSVREAVFTLVQQFLDRYGLSMTRNEVSDLSPVLKAACQEVYSASELKSQSQNGTGGVKQQLGLSGGQVTQSHPTNRSTVVESAKNLLYAVLRKVDAGVLSHQIRAQIDRAAILTQDQQLLTASVMNPARKKNTNHSESSLMPFLVRNFGGCAETEALLRPRMPLVRVAKSGHEEGDEANDAIDEEEEENDNFQGEENVAMEETQEIGGAENEKGLEQVHAHDPSFHAAQGAAEDLLRGDSNAVITTSDMSSTGKRRADEGVDAQGAVKRAKTNSPKPQMPPTVAPAPVNSSQATSATAVPEQPDFGDDDSDLEIPALNPDPDTDPEDAAEDSEASKEVVNSTKKHDFSFAVSSPQHKCNGVLVSLSQPPLQALQDSMLPNASSIISTHLQSPCQPSLHQSYPFVLVSHQSFHLLQHIHPKLHPASSSRPLQVPLIRNDRVHLDHGLDCLLGMAFGALVELLAQFPKPNLSQQALIRIGSAHNLLIPDLIAISESLDDGVHFVFQLSAVALEITFEWTCSLRIRSLESRPVEIGHFHDVSDTLDSSGLVGFQEDVVRASVWSIDAPACSSIQCGGLWLAGLARKAMDEPCGLELIPDVKILEPLHCFGWIPVVRFQTIAGGVEVHAAVDREVVCLLKKVDLVERPGEVTIRGLQDFFRVLDADIRSQ</sequence>
<dbReference type="Pfam" id="PF08167">
    <property type="entry name" value="RIX1"/>
    <property type="match status" value="1"/>
</dbReference>
<dbReference type="PANTHER" id="PTHR34105">
    <property type="entry name" value="PROLINE-, GLUTAMIC ACID- AND LEUCINE-RICH PROTEIN 1"/>
    <property type="match status" value="1"/>
</dbReference>
<feature type="compositionally biased region" description="Polar residues" evidence="5">
    <location>
        <begin position="647"/>
        <end position="657"/>
    </location>
</feature>
<accession>A0A139IKQ4</accession>
<dbReference type="Proteomes" id="UP000073492">
    <property type="component" value="Unassembled WGS sequence"/>
</dbReference>
<organism evidence="7 8">
    <name type="scientific">Pseudocercospora musae</name>
    <dbReference type="NCBI Taxonomy" id="113226"/>
    <lineage>
        <taxon>Eukaryota</taxon>
        <taxon>Fungi</taxon>
        <taxon>Dikarya</taxon>
        <taxon>Ascomycota</taxon>
        <taxon>Pezizomycotina</taxon>
        <taxon>Dothideomycetes</taxon>
        <taxon>Dothideomycetidae</taxon>
        <taxon>Mycosphaerellales</taxon>
        <taxon>Mycosphaerellaceae</taxon>
        <taxon>Pseudocercospora</taxon>
    </lineage>
</organism>
<proteinExistence type="inferred from homology"/>
<feature type="compositionally biased region" description="Acidic residues" evidence="5">
    <location>
        <begin position="902"/>
        <end position="913"/>
    </location>
</feature>
<feature type="region of interest" description="Disordered" evidence="5">
    <location>
        <begin position="825"/>
        <end position="921"/>
    </location>
</feature>
<dbReference type="OrthoDB" id="20900at2759"/>
<evidence type="ECO:0000256" key="5">
    <source>
        <dbReference type="SAM" id="MobiDB-lite"/>
    </source>
</evidence>
<dbReference type="GO" id="GO:0005634">
    <property type="term" value="C:nucleus"/>
    <property type="evidence" value="ECO:0007669"/>
    <property type="project" value="UniProtKB-SubCell"/>
</dbReference>
<evidence type="ECO:0000256" key="4">
    <source>
        <dbReference type="ARBA" id="ARBA00023242"/>
    </source>
</evidence>
<protein>
    <recommendedName>
        <fullName evidence="3">Pre-rRNA-processing protein RIX1</fullName>
    </recommendedName>
</protein>
<comment type="caution">
    <text evidence="7">The sequence shown here is derived from an EMBL/GenBank/DDBJ whole genome shotgun (WGS) entry which is preliminary data.</text>
</comment>
<name>A0A139IKQ4_9PEZI</name>
<dbReference type="PANTHER" id="PTHR34105:SF1">
    <property type="entry name" value="PROLINE-, GLUTAMIC ACID- AND LEUCINE-RICH PROTEIN 1"/>
    <property type="match status" value="1"/>
</dbReference>
<feature type="compositionally biased region" description="Acidic residues" evidence="5">
    <location>
        <begin position="755"/>
        <end position="771"/>
    </location>
</feature>
<feature type="region of interest" description="Disordered" evidence="5">
    <location>
        <begin position="629"/>
        <end position="657"/>
    </location>
</feature>
<feature type="compositionally biased region" description="Polar residues" evidence="5">
    <location>
        <begin position="869"/>
        <end position="878"/>
    </location>
</feature>
<evidence type="ECO:0000256" key="2">
    <source>
        <dbReference type="ARBA" id="ARBA00010511"/>
    </source>
</evidence>
<evidence type="ECO:0000256" key="1">
    <source>
        <dbReference type="ARBA" id="ARBA00004123"/>
    </source>
</evidence>
<evidence type="ECO:0000313" key="8">
    <source>
        <dbReference type="Proteomes" id="UP000073492"/>
    </source>
</evidence>
<dbReference type="AlphaFoldDB" id="A0A139IKQ4"/>
<dbReference type="STRING" id="113226.A0A139IKQ4"/>
<keyword evidence="4" id="KW-0539">Nucleus</keyword>
<keyword evidence="8" id="KW-1185">Reference proteome</keyword>
<evidence type="ECO:0000313" key="7">
    <source>
        <dbReference type="EMBL" id="KXT15353.1"/>
    </source>
</evidence>
<dbReference type="InterPro" id="IPR016024">
    <property type="entry name" value="ARM-type_fold"/>
</dbReference>
<dbReference type="SUPFAM" id="SSF48371">
    <property type="entry name" value="ARM repeat"/>
    <property type="match status" value="1"/>
</dbReference>
<feature type="region of interest" description="Disordered" evidence="5">
    <location>
        <begin position="750"/>
        <end position="777"/>
    </location>
</feature>
<dbReference type="GO" id="GO:0006364">
    <property type="term" value="P:rRNA processing"/>
    <property type="evidence" value="ECO:0007669"/>
    <property type="project" value="TreeGrafter"/>
</dbReference>
<dbReference type="InterPro" id="IPR012583">
    <property type="entry name" value="RIX1_N"/>
</dbReference>
<gene>
    <name evidence="7" type="ORF">AC579_10431</name>
</gene>
<comment type="similarity">
    <text evidence="2">Belongs to the RIX1/PELP1 family.</text>
</comment>
<evidence type="ECO:0000259" key="6">
    <source>
        <dbReference type="Pfam" id="PF08167"/>
    </source>
</evidence>
<feature type="region of interest" description="Disordered" evidence="5">
    <location>
        <begin position="122"/>
        <end position="145"/>
    </location>
</feature>
<reference evidence="7 8" key="1">
    <citation type="submission" date="2015-07" db="EMBL/GenBank/DDBJ databases">
        <title>Comparative genomics of the Sigatoka disease complex on banana suggests a link between parallel evolutionary changes in Pseudocercospora fijiensis and Pseudocercospora eumusae and increased virulence on the banana host.</title>
        <authorList>
            <person name="Chang T.-C."/>
            <person name="Salvucci A."/>
            <person name="Crous P.W."/>
            <person name="Stergiopoulos I."/>
        </authorList>
    </citation>
    <scope>NUCLEOTIDE SEQUENCE [LARGE SCALE GENOMIC DNA]</scope>
    <source>
        <strain evidence="7 8">CBS 116634</strain>
    </source>
</reference>
<comment type="subcellular location">
    <subcellularLocation>
        <location evidence="1">Nucleus</location>
    </subcellularLocation>
</comment>
<dbReference type="EMBL" id="LFZO01000060">
    <property type="protein sequence ID" value="KXT15353.1"/>
    <property type="molecule type" value="Genomic_DNA"/>
</dbReference>
<evidence type="ECO:0000256" key="3">
    <source>
        <dbReference type="ARBA" id="ARBA00021502"/>
    </source>
</evidence>